<dbReference type="GO" id="GO:0005886">
    <property type="term" value="C:plasma membrane"/>
    <property type="evidence" value="ECO:0007669"/>
    <property type="project" value="TreeGrafter"/>
</dbReference>
<dbReference type="Proteomes" id="UP000008363">
    <property type="component" value="Unassembled WGS sequence"/>
</dbReference>
<evidence type="ECO:0000313" key="2">
    <source>
        <dbReference type="EMBL" id="GAB92463.1"/>
    </source>
</evidence>
<feature type="transmembrane region" description="Helical" evidence="1">
    <location>
        <begin position="93"/>
        <end position="113"/>
    </location>
</feature>
<name>K6V8B8_9ACTN</name>
<keyword evidence="3" id="KW-1185">Reference proteome</keyword>
<evidence type="ECO:0000313" key="3">
    <source>
        <dbReference type="Proteomes" id="UP000008363"/>
    </source>
</evidence>
<sequence>MPNEAVAFVRTTMITTSIIGIVLGIMMLVWPNVTLLVIAVLFGISLIVAGLFRIYAAFAASLLSGGWRLLLGLVGALILAAGIIALFNPEKSLWLLAIFIGIAWIFQGVADLAQAITGSMHAPRWLLILSGAVSIIAGIVMMTIPGLAWTAFVWIAAIMLIVISVVTLFILPKKVETV</sequence>
<feature type="transmembrane region" description="Helical" evidence="1">
    <location>
        <begin position="67"/>
        <end position="87"/>
    </location>
</feature>
<protein>
    <recommendedName>
        <fullName evidence="4">DUF308 domain-containing protein</fullName>
    </recommendedName>
</protein>
<gene>
    <name evidence="2" type="ORF">GORHZ_180_00220</name>
</gene>
<keyword evidence="1" id="KW-0472">Membrane</keyword>
<dbReference type="PANTHER" id="PTHR34989">
    <property type="entry name" value="PROTEIN HDED"/>
    <property type="match status" value="1"/>
</dbReference>
<organism evidence="2 3">
    <name type="scientific">Gordonia rhizosphera NBRC 16068</name>
    <dbReference type="NCBI Taxonomy" id="1108045"/>
    <lineage>
        <taxon>Bacteria</taxon>
        <taxon>Bacillati</taxon>
        <taxon>Actinomycetota</taxon>
        <taxon>Actinomycetes</taxon>
        <taxon>Mycobacteriales</taxon>
        <taxon>Gordoniaceae</taxon>
        <taxon>Gordonia</taxon>
    </lineage>
</organism>
<comment type="caution">
    <text evidence="2">The sequence shown here is derived from an EMBL/GenBank/DDBJ whole genome shotgun (WGS) entry which is preliminary data.</text>
</comment>
<dbReference type="eggNOG" id="COG3247">
    <property type="taxonomic scope" value="Bacteria"/>
</dbReference>
<evidence type="ECO:0008006" key="4">
    <source>
        <dbReference type="Google" id="ProtNLM"/>
    </source>
</evidence>
<keyword evidence="1" id="KW-1133">Transmembrane helix</keyword>
<feature type="transmembrane region" description="Helical" evidence="1">
    <location>
        <begin position="151"/>
        <end position="171"/>
    </location>
</feature>
<reference evidence="2 3" key="1">
    <citation type="submission" date="2012-08" db="EMBL/GenBank/DDBJ databases">
        <title>Whole genome shotgun sequence of Gordonia rhizosphera NBRC 16068.</title>
        <authorList>
            <person name="Takarada H."/>
            <person name="Isaki S."/>
            <person name="Hosoyama A."/>
            <person name="Tsuchikane K."/>
            <person name="Katsumata H."/>
            <person name="Baba S."/>
            <person name="Ohji S."/>
            <person name="Yamazaki S."/>
            <person name="Fujita N."/>
        </authorList>
    </citation>
    <scope>NUCLEOTIDE SEQUENCE [LARGE SCALE GENOMIC DNA]</scope>
    <source>
        <strain evidence="2 3">NBRC 16068</strain>
    </source>
</reference>
<evidence type="ECO:0000256" key="1">
    <source>
        <dbReference type="SAM" id="Phobius"/>
    </source>
</evidence>
<feature type="transmembrane region" description="Helical" evidence="1">
    <location>
        <begin position="125"/>
        <end position="145"/>
    </location>
</feature>
<dbReference type="EMBL" id="BAHC01000180">
    <property type="protein sequence ID" value="GAB92463.1"/>
    <property type="molecule type" value="Genomic_DNA"/>
</dbReference>
<accession>K6V8B8</accession>
<feature type="transmembrane region" description="Helical" evidence="1">
    <location>
        <begin position="7"/>
        <end position="29"/>
    </location>
</feature>
<dbReference type="AlphaFoldDB" id="K6V8B8"/>
<dbReference type="InterPro" id="IPR005325">
    <property type="entry name" value="DUF308_memb"/>
</dbReference>
<dbReference type="PANTHER" id="PTHR34989:SF1">
    <property type="entry name" value="PROTEIN HDED"/>
    <property type="match status" value="1"/>
</dbReference>
<dbReference type="Pfam" id="PF03729">
    <property type="entry name" value="DUF308"/>
    <property type="match status" value="1"/>
</dbReference>
<dbReference type="STRING" id="1108045.GORHZ_180_00220"/>
<feature type="transmembrane region" description="Helical" evidence="1">
    <location>
        <begin position="35"/>
        <end position="55"/>
    </location>
</feature>
<keyword evidence="1" id="KW-0812">Transmembrane</keyword>
<dbReference type="InterPro" id="IPR052712">
    <property type="entry name" value="Acid_resist_chaperone_HdeD"/>
</dbReference>
<proteinExistence type="predicted"/>